<dbReference type="InterPro" id="IPR017896">
    <property type="entry name" value="4Fe4S_Fe-S-bd"/>
</dbReference>
<proteinExistence type="predicted"/>
<dbReference type="eggNOG" id="arCOG02447">
    <property type="taxonomic scope" value="Archaea"/>
</dbReference>
<accession>H8IA43</accession>
<dbReference type="KEGG" id="mez:Mtc_0339"/>
<protein>
    <recommendedName>
        <fullName evidence="1">4Fe-4S ferredoxin-type domain-containing protein</fullName>
    </recommendedName>
</protein>
<sequence length="382" mass="41239">MTFVSLVKSSDPSKAVSDAVQLAGGLKVSGDVLIKPNLGCARPSGSGLVTNVDVICAIVKMVAGQGARPLVGDLSVLGWDARKVLDAKSIKRIEEAGGELVDWSANHIEIEPPGSRVLKKVSIARPALEVDAIINVPVLKHHFLMHLSGSIENLFGLVEPSFRSRVHVLGLDEPLVDLYEFLRPRIVMNVMDATYIAQSVRPAGPYYGPTEAKSVYKADMVMACKDAVALDAVAANVIRIDPMDVEVVRIAHDRGLGDINPMTVGNARKASLKIKSSLIGKVLPYLDDVLTSQRFNPIAHPFAKRLYGKDVVSLKEARREMDSIDPSRIGVVGECMRCGHCVDACPTSNIKLNGKPTFGRDCIKCFICVEVCPNGVLAILRK</sequence>
<reference evidence="2 3" key="1">
    <citation type="journal article" date="2012" name="J. Bacteriol.">
        <title>Complete genome sequence of a thermophilic methanogen, Methanocella conradii HZ254, isolated from Chinese rice field soil.</title>
        <authorList>
            <person name="Lu Z."/>
            <person name="Lu Y."/>
        </authorList>
    </citation>
    <scope>NUCLEOTIDE SEQUENCE [LARGE SCALE GENOMIC DNA]</scope>
    <source>
        <strain evidence="3">DSM 24694 / JCM 17849 / CGMCC 1.5162 / HZ254</strain>
    </source>
</reference>
<gene>
    <name evidence="2" type="ordered locus">Mtc_0339</name>
</gene>
<dbReference type="OrthoDB" id="2837at2157"/>
<dbReference type="HOGENOM" id="CLU_722816_0_0_2"/>
<evidence type="ECO:0000313" key="2">
    <source>
        <dbReference type="EMBL" id="AFC99109.1"/>
    </source>
</evidence>
<dbReference type="Proteomes" id="UP000005233">
    <property type="component" value="Chromosome"/>
</dbReference>
<evidence type="ECO:0000259" key="1">
    <source>
        <dbReference type="PROSITE" id="PS51379"/>
    </source>
</evidence>
<name>H8IA43_METCZ</name>
<dbReference type="InterPro" id="IPR007160">
    <property type="entry name" value="DUF362"/>
</dbReference>
<dbReference type="EMBL" id="CP003243">
    <property type="protein sequence ID" value="AFC99109.1"/>
    <property type="molecule type" value="Genomic_DNA"/>
</dbReference>
<dbReference type="PROSITE" id="PS00198">
    <property type="entry name" value="4FE4S_FER_1"/>
    <property type="match status" value="2"/>
</dbReference>
<keyword evidence="3" id="KW-1185">Reference proteome</keyword>
<feature type="domain" description="4Fe-4S ferredoxin-type" evidence="1">
    <location>
        <begin position="362"/>
        <end position="382"/>
    </location>
</feature>
<dbReference type="GO" id="GO:0016491">
    <property type="term" value="F:oxidoreductase activity"/>
    <property type="evidence" value="ECO:0007669"/>
    <property type="project" value="UniProtKB-ARBA"/>
</dbReference>
<feature type="domain" description="4Fe-4S ferredoxin-type" evidence="1">
    <location>
        <begin position="325"/>
        <end position="355"/>
    </location>
</feature>
<dbReference type="AlphaFoldDB" id="H8IA43"/>
<dbReference type="RefSeq" id="WP_014404948.1">
    <property type="nucleotide sequence ID" value="NC_017034.1"/>
</dbReference>
<dbReference type="SUPFAM" id="SSF54862">
    <property type="entry name" value="4Fe-4S ferredoxins"/>
    <property type="match status" value="1"/>
</dbReference>
<dbReference type="STRING" id="1041930.Mtc_0339"/>
<dbReference type="GeneID" id="11970221"/>
<organism evidence="2 3">
    <name type="scientific">Methanocella conradii (strain DSM 24694 / JCM 17849 / CGMCC 1.5162 / HZ254)</name>
    <dbReference type="NCBI Taxonomy" id="1041930"/>
    <lineage>
        <taxon>Archaea</taxon>
        <taxon>Methanobacteriati</taxon>
        <taxon>Methanobacteriota</taxon>
        <taxon>Stenosarchaea group</taxon>
        <taxon>Methanomicrobia</taxon>
        <taxon>Methanocellales</taxon>
        <taxon>Methanocellaceae</taxon>
        <taxon>Methanocella</taxon>
    </lineage>
</organism>
<dbReference type="PROSITE" id="PS51379">
    <property type="entry name" value="4FE4S_FER_2"/>
    <property type="match status" value="2"/>
</dbReference>
<dbReference type="Pfam" id="PF13237">
    <property type="entry name" value="Fer4_10"/>
    <property type="match status" value="1"/>
</dbReference>
<dbReference type="InterPro" id="IPR017900">
    <property type="entry name" value="4Fe4S_Fe_S_CS"/>
</dbReference>
<dbReference type="Gene3D" id="3.30.70.20">
    <property type="match status" value="1"/>
</dbReference>
<dbReference type="Pfam" id="PF04015">
    <property type="entry name" value="DUF362"/>
    <property type="match status" value="1"/>
</dbReference>
<evidence type="ECO:0000313" key="3">
    <source>
        <dbReference type="Proteomes" id="UP000005233"/>
    </source>
</evidence>